<protein>
    <submittedName>
        <fullName evidence="2">Uncharacterized protein</fullName>
    </submittedName>
</protein>
<dbReference type="RefSeq" id="WP_249280214.1">
    <property type="nucleotide sequence ID" value="NZ_JACRSS010000002.1"/>
</dbReference>
<dbReference type="SUPFAM" id="SSF82171">
    <property type="entry name" value="DPP6 N-terminal domain-like"/>
    <property type="match status" value="1"/>
</dbReference>
<feature type="transmembrane region" description="Helical" evidence="1">
    <location>
        <begin position="5"/>
        <end position="27"/>
    </location>
</feature>
<name>A0A926DIL5_9FIRM</name>
<dbReference type="AlphaFoldDB" id="A0A926DIL5"/>
<proteinExistence type="predicted"/>
<comment type="caution">
    <text evidence="2">The sequence shown here is derived from an EMBL/GenBank/DDBJ whole genome shotgun (WGS) entry which is preliminary data.</text>
</comment>
<evidence type="ECO:0000256" key="1">
    <source>
        <dbReference type="SAM" id="Phobius"/>
    </source>
</evidence>
<keyword evidence="3" id="KW-1185">Reference proteome</keyword>
<gene>
    <name evidence="2" type="ORF">H8693_05855</name>
</gene>
<keyword evidence="1" id="KW-0812">Transmembrane</keyword>
<evidence type="ECO:0000313" key="2">
    <source>
        <dbReference type="EMBL" id="MBC8538452.1"/>
    </source>
</evidence>
<organism evidence="2 3">
    <name type="scientific">Guopingia tenuis</name>
    <dbReference type="NCBI Taxonomy" id="2763656"/>
    <lineage>
        <taxon>Bacteria</taxon>
        <taxon>Bacillati</taxon>
        <taxon>Bacillota</taxon>
        <taxon>Clostridia</taxon>
        <taxon>Christensenellales</taxon>
        <taxon>Christensenellaceae</taxon>
        <taxon>Guopingia</taxon>
    </lineage>
</organism>
<dbReference type="Proteomes" id="UP000617951">
    <property type="component" value="Unassembled WGS sequence"/>
</dbReference>
<dbReference type="EMBL" id="JACRSS010000002">
    <property type="protein sequence ID" value="MBC8538452.1"/>
    <property type="molecule type" value="Genomic_DNA"/>
</dbReference>
<accession>A0A926DIL5</accession>
<reference evidence="2" key="1">
    <citation type="submission" date="2020-08" db="EMBL/GenBank/DDBJ databases">
        <title>Genome public.</title>
        <authorList>
            <person name="Liu C."/>
            <person name="Sun Q."/>
        </authorList>
    </citation>
    <scope>NUCLEOTIDE SEQUENCE</scope>
    <source>
        <strain evidence="2">NSJ-63</strain>
    </source>
</reference>
<keyword evidence="1" id="KW-1133">Transmembrane helix</keyword>
<sequence length="484" mass="55505">MKKKLYITIILCIVAVLGIGVGLSFILPFQSSKIARGPLRIRFKADTFSNMGYASAVGDDRIYYISNEDGTTGIYSMEMDGQDIQLEVANPSVSRLQWREGQLYFTGLDRIEDNRSTVPWTDHIYAALFIDDEHAQPTKLPCTKDKYSTNVRGFHIISDKYTAVEYGPQGDYICLYQPYRWNKVLYTTPELEKVGSVVFNALVTEQEPIENNRSPRKEISIYSLGDTYITITLVNEWSDIGDELSAEPQIIDPKTGEVVLSQDIMYKPFNDFQVLYLDDNYLYSFYKDPYFSQTGQMVIVNRENWEVEKMFPLGDIAETHRVSYAMKRDGKIYMLAEQWSSDDAPILPLKNQKLLVMDPETFEWEVVRDMKEGERIVGLDERGIVYLADGGIWKAEWEGEALGGETRLCDAPKDIDKEKYTIDYAGDWMFVYKVYGGFTTGNIDDDPGQQLVYKINLKTGEVVENTVPLDFSQVDPYRRDSKTK</sequence>
<evidence type="ECO:0000313" key="3">
    <source>
        <dbReference type="Proteomes" id="UP000617951"/>
    </source>
</evidence>
<keyword evidence="1" id="KW-0472">Membrane</keyword>